<comment type="caution">
    <text evidence="5">The sequence shown here is derived from an EMBL/GenBank/DDBJ whole genome shotgun (WGS) entry which is preliminary data.</text>
</comment>
<sequence>MAPAGVLLTATAPVILAPVVPDPESPPTPASDAIEPYHCSLEVTLTQLSNLNRAKCKESGWALVCKMFVLGTDRWAETSKVLITSLSQALEQKLTLPITIASCQDIDSLVYYPLLINFYESITVLAKDKKKQPEEKLELLGQVTVDALPLVHGSVNTEDALQGRWTIFPTVPQTAADAAAEPSQCELLFRPNSPIVPAELRGKFNVMTVNVHSCHSFPEAWMPNPGGKAPSIGFTIATALPRTAYQKRLLVASNKQVVAKCSPLVLAWKRWPVHPAIISEAIYRQEKMQPKSYLTELGDFCDPNNWIDRHEVERNQPCVAVNTEFRCVLSEDAEKLFRSNAIATRILPFEIFEVTHLEAKHAGIKKKGNTDVASAAPDEPIMTRHGAAFVNLKPLLYPGATRISGAYFIKSFESSQFIERTKHASLGTEIVKTSASCVQKGPEKIEPPRLSVASKKVLDHGPSHSDHHGAKTVLDPTAGLHVEPDSQLYNTCKTYLYLEITLDKPLIEKTIHVEVIDRLKELIAPTGMTGPVEAHPGEAAETVLDEQMDAMYQHFAHLFLDEKNRLSKKRNQTDREDGFIESRGDADRIRQQMEQRLTDSGDFHALKEQLKLNTARLVREKHLLKQPFQNPLEYDRFLADLYDELAQHAQFTFNTTKRHCQVPPRGEAKPKDNPQHLRILAMEAETDEDFSKALFFLSERTDIAPNNPSCWQDLGLFHIRRGRILEAEDALRQMLLDNFTNFNGLLLNGYVQMEREDWEKAATYFEAAVLIYPDSALAWCALGLFNEIRPVEDGGSAAVLTERAFAEAKRASVMEENRAKKYELFLAAVVQQEAAAAAAAPPPELTPKNQQHTPINSTVPSRPKTGSKAAPKKDVKIINQAQADTEKQRVGEQPRLETIFHNLNAVFPAKPKHDIPAENIFWCAISSFANLGMHKMTNACAEHLIAGRCDLLDPVFWRATVLSYIEQGHYRDADAFLQKLLVVDVETADIFAIAGHVEFLCGHYQKAAEHYRRALFLTTEVSDPFALYLRYGRLSEMHGHWKKAKEMFYRAAKLFPSCRTWLGCGRACYNLGEDELAEAALQEANYLDNRDAQVWGCLTLLNVRRGEAEVAERCYQAAKVFSLASYPDLAKEVDRARASMKEVDQARASMKEVDRARASMKGVDQARASMKEGRSVA</sequence>
<dbReference type="PANTHER" id="PTHR44314">
    <property type="entry name" value="CILIA- AND FLAGELLA-ASSOCIATED PROTEIN 70"/>
    <property type="match status" value="1"/>
</dbReference>
<feature type="region of interest" description="Disordered" evidence="3">
    <location>
        <begin position="838"/>
        <end position="875"/>
    </location>
</feature>
<dbReference type="OrthoDB" id="10262375at2759"/>
<evidence type="ECO:0000256" key="1">
    <source>
        <dbReference type="ARBA" id="ARBA00022737"/>
    </source>
</evidence>
<feature type="signal peptide" evidence="4">
    <location>
        <begin position="1"/>
        <end position="17"/>
    </location>
</feature>
<dbReference type="InterPro" id="IPR011990">
    <property type="entry name" value="TPR-like_helical_dom_sf"/>
</dbReference>
<evidence type="ECO:0000256" key="3">
    <source>
        <dbReference type="SAM" id="MobiDB-lite"/>
    </source>
</evidence>
<keyword evidence="4" id="KW-0732">Signal</keyword>
<accession>A0A1W0X185</accession>
<name>A0A1W0X185_HYPEX</name>
<keyword evidence="1" id="KW-0677">Repeat</keyword>
<reference evidence="6" key="1">
    <citation type="submission" date="2017-01" db="EMBL/GenBank/DDBJ databases">
        <title>Comparative genomics of anhydrobiosis in the tardigrade Hypsibius dujardini.</title>
        <authorList>
            <person name="Yoshida Y."/>
            <person name="Koutsovoulos G."/>
            <person name="Laetsch D."/>
            <person name="Stevens L."/>
            <person name="Kumar S."/>
            <person name="Horikawa D."/>
            <person name="Ishino K."/>
            <person name="Komine S."/>
            <person name="Tomita M."/>
            <person name="Blaxter M."/>
            <person name="Arakawa K."/>
        </authorList>
    </citation>
    <scope>NUCLEOTIDE SEQUENCE [LARGE SCALE GENOMIC DNA]</scope>
    <source>
        <strain evidence="6">Z151</strain>
    </source>
</reference>
<dbReference type="InterPro" id="IPR019734">
    <property type="entry name" value="TPR_rpt"/>
</dbReference>
<organism evidence="5 6">
    <name type="scientific">Hypsibius exemplaris</name>
    <name type="common">Freshwater tardigrade</name>
    <dbReference type="NCBI Taxonomy" id="2072580"/>
    <lineage>
        <taxon>Eukaryota</taxon>
        <taxon>Metazoa</taxon>
        <taxon>Ecdysozoa</taxon>
        <taxon>Tardigrada</taxon>
        <taxon>Eutardigrada</taxon>
        <taxon>Parachela</taxon>
        <taxon>Hypsibioidea</taxon>
        <taxon>Hypsibiidae</taxon>
        <taxon>Hypsibius</taxon>
    </lineage>
</organism>
<evidence type="ECO:0000313" key="5">
    <source>
        <dbReference type="EMBL" id="OQV21201.1"/>
    </source>
</evidence>
<gene>
    <name evidence="5" type="ORF">BV898_04960</name>
</gene>
<feature type="compositionally biased region" description="Polar residues" evidence="3">
    <location>
        <begin position="847"/>
        <end position="860"/>
    </location>
</feature>
<protein>
    <submittedName>
        <fullName evidence="5">Cilia- and flagella-associated protein 70</fullName>
    </submittedName>
</protein>
<dbReference type="GO" id="GO:0003341">
    <property type="term" value="P:cilium movement"/>
    <property type="evidence" value="ECO:0007669"/>
    <property type="project" value="TreeGrafter"/>
</dbReference>
<dbReference type="GO" id="GO:0031514">
    <property type="term" value="C:motile cilium"/>
    <property type="evidence" value="ECO:0007669"/>
    <property type="project" value="TreeGrafter"/>
</dbReference>
<feature type="region of interest" description="Disordered" evidence="3">
    <location>
        <begin position="1149"/>
        <end position="1177"/>
    </location>
</feature>
<dbReference type="InterPro" id="IPR052628">
    <property type="entry name" value="CFAP70"/>
</dbReference>
<evidence type="ECO:0000313" key="6">
    <source>
        <dbReference type="Proteomes" id="UP000192578"/>
    </source>
</evidence>
<dbReference type="Proteomes" id="UP000192578">
    <property type="component" value="Unassembled WGS sequence"/>
</dbReference>
<dbReference type="GO" id="GO:0060271">
    <property type="term" value="P:cilium assembly"/>
    <property type="evidence" value="ECO:0007669"/>
    <property type="project" value="TreeGrafter"/>
</dbReference>
<evidence type="ECO:0000256" key="2">
    <source>
        <dbReference type="ARBA" id="ARBA00022803"/>
    </source>
</evidence>
<dbReference type="EMBL" id="MTYJ01000025">
    <property type="protein sequence ID" value="OQV21201.1"/>
    <property type="molecule type" value="Genomic_DNA"/>
</dbReference>
<dbReference type="PANTHER" id="PTHR44314:SF1">
    <property type="entry name" value="CILIA- AND FLAGELLA-ASSOCIATED PROTEIN 70"/>
    <property type="match status" value="1"/>
</dbReference>
<dbReference type="SUPFAM" id="SSF48452">
    <property type="entry name" value="TPR-like"/>
    <property type="match status" value="2"/>
</dbReference>
<dbReference type="GO" id="GO:0070062">
    <property type="term" value="C:extracellular exosome"/>
    <property type="evidence" value="ECO:0007669"/>
    <property type="project" value="TreeGrafter"/>
</dbReference>
<dbReference type="Gene3D" id="1.25.40.10">
    <property type="entry name" value="Tetratricopeptide repeat domain"/>
    <property type="match status" value="2"/>
</dbReference>
<proteinExistence type="predicted"/>
<keyword evidence="5" id="KW-0969">Cilium</keyword>
<keyword evidence="5" id="KW-0966">Cell projection</keyword>
<keyword evidence="2" id="KW-0802">TPR repeat</keyword>
<keyword evidence="6" id="KW-1185">Reference proteome</keyword>
<dbReference type="SMART" id="SM00028">
    <property type="entry name" value="TPR"/>
    <property type="match status" value="4"/>
</dbReference>
<feature type="chain" id="PRO_5012529021" evidence="4">
    <location>
        <begin position="18"/>
        <end position="1177"/>
    </location>
</feature>
<evidence type="ECO:0000256" key="4">
    <source>
        <dbReference type="SAM" id="SignalP"/>
    </source>
</evidence>
<dbReference type="AlphaFoldDB" id="A0A1W0X185"/>
<keyword evidence="5" id="KW-0282">Flagellum</keyword>